<organism evidence="3 4">
    <name type="scientific">Elysia chlorotica</name>
    <name type="common">Eastern emerald elysia</name>
    <name type="synonym">Sea slug</name>
    <dbReference type="NCBI Taxonomy" id="188477"/>
    <lineage>
        <taxon>Eukaryota</taxon>
        <taxon>Metazoa</taxon>
        <taxon>Spiralia</taxon>
        <taxon>Lophotrochozoa</taxon>
        <taxon>Mollusca</taxon>
        <taxon>Gastropoda</taxon>
        <taxon>Heterobranchia</taxon>
        <taxon>Euthyneura</taxon>
        <taxon>Panpulmonata</taxon>
        <taxon>Sacoglossa</taxon>
        <taxon>Placobranchoidea</taxon>
        <taxon>Plakobranchidae</taxon>
        <taxon>Elysia</taxon>
    </lineage>
</organism>
<gene>
    <name evidence="3" type="ORF">EGW08_016676</name>
</gene>
<name>A0A3S0ZIF0_ELYCH</name>
<evidence type="ECO:0000313" key="4">
    <source>
        <dbReference type="Proteomes" id="UP000271974"/>
    </source>
</evidence>
<feature type="compositionally biased region" description="Basic and acidic residues" evidence="1">
    <location>
        <begin position="466"/>
        <end position="479"/>
    </location>
</feature>
<feature type="transmembrane region" description="Helical" evidence="2">
    <location>
        <begin position="334"/>
        <end position="366"/>
    </location>
</feature>
<keyword evidence="4" id="KW-1185">Reference proteome</keyword>
<keyword evidence="2" id="KW-0812">Transmembrane</keyword>
<protein>
    <submittedName>
        <fullName evidence="3">Uncharacterized protein</fullName>
    </submittedName>
</protein>
<dbReference type="AlphaFoldDB" id="A0A3S0ZIF0"/>
<feature type="non-terminal residue" evidence="3">
    <location>
        <position position="1"/>
    </location>
</feature>
<proteinExistence type="predicted"/>
<accession>A0A3S0ZIF0</accession>
<sequence>GKKETGGLPEQEKVVLEEEWDLGKVKERHEKISFGEGYRYMGEKNETGGLSKQEKIMLEEEWDLGRVKEKHEKISFEKGYWYDSGAMKEVGGHFIFHEAPSFLEQDKIVFEDECSFMRKNGTEENSKCWEIGSRWGNSRPPISEVEEIKVDECQEVANKFLSVENLKLKGNTRLLNSCIMANMPDGLPGAEMAAKTSTTERKISMAILCEFATVCWSLSLSLLHLLSLICARICSSVQQQASDSLIHLYNLFSNFSQCMLVQSCFICLLASTLVKISYLVLCLQKCLSRILSLFHVIVSSFILTVFCSLCWSLSVSPSSTPDRSDSRLILSEILVIVLCFSFLLNTCSLSMFVVSSNTALCCLLVASRRQTDKEFTTQLLFLCVLDGRKKKPLMITFMYRSGVTPTHSLFCVSFIMMNTTTLNLFDIAYVALTLKVIKQRNKETNNRDLFIESWNCTSSPSMPTENIRDRNHKEEDKHSSSCSTCSSVSTVTPEPAVLPVFPAPLPIQAPYPDDTGGLPPYPPPRPTSSFSTRSSIMLRIIVTLVLIALLVLILARVFVNIDFNFHS</sequence>
<feature type="transmembrane region" description="Helical" evidence="2">
    <location>
        <begin position="259"/>
        <end position="281"/>
    </location>
</feature>
<feature type="transmembrane region" description="Helical" evidence="2">
    <location>
        <begin position="293"/>
        <end position="314"/>
    </location>
</feature>
<feature type="region of interest" description="Disordered" evidence="1">
    <location>
        <begin position="460"/>
        <end position="488"/>
    </location>
</feature>
<dbReference type="EMBL" id="RQTK01000730">
    <property type="protein sequence ID" value="RUS75551.1"/>
    <property type="molecule type" value="Genomic_DNA"/>
</dbReference>
<evidence type="ECO:0000256" key="2">
    <source>
        <dbReference type="SAM" id="Phobius"/>
    </source>
</evidence>
<dbReference type="Proteomes" id="UP000271974">
    <property type="component" value="Unassembled WGS sequence"/>
</dbReference>
<keyword evidence="2" id="KW-1133">Transmembrane helix</keyword>
<evidence type="ECO:0000256" key="1">
    <source>
        <dbReference type="SAM" id="MobiDB-lite"/>
    </source>
</evidence>
<evidence type="ECO:0000313" key="3">
    <source>
        <dbReference type="EMBL" id="RUS75551.1"/>
    </source>
</evidence>
<keyword evidence="2" id="KW-0472">Membrane</keyword>
<comment type="caution">
    <text evidence="3">The sequence shown here is derived from an EMBL/GenBank/DDBJ whole genome shotgun (WGS) entry which is preliminary data.</text>
</comment>
<feature type="transmembrane region" description="Helical" evidence="2">
    <location>
        <begin position="536"/>
        <end position="559"/>
    </location>
</feature>
<reference evidence="3 4" key="1">
    <citation type="submission" date="2019-01" db="EMBL/GenBank/DDBJ databases">
        <title>A draft genome assembly of the solar-powered sea slug Elysia chlorotica.</title>
        <authorList>
            <person name="Cai H."/>
            <person name="Li Q."/>
            <person name="Fang X."/>
            <person name="Li J."/>
            <person name="Curtis N.E."/>
            <person name="Altenburger A."/>
            <person name="Shibata T."/>
            <person name="Feng M."/>
            <person name="Maeda T."/>
            <person name="Schwartz J.A."/>
            <person name="Shigenobu S."/>
            <person name="Lundholm N."/>
            <person name="Nishiyama T."/>
            <person name="Yang H."/>
            <person name="Hasebe M."/>
            <person name="Li S."/>
            <person name="Pierce S.K."/>
            <person name="Wang J."/>
        </authorList>
    </citation>
    <scope>NUCLEOTIDE SEQUENCE [LARGE SCALE GENOMIC DNA]</scope>
    <source>
        <strain evidence="3">EC2010</strain>
        <tissue evidence="3">Whole organism of an adult</tissue>
    </source>
</reference>